<protein>
    <submittedName>
        <fullName evidence="2">Uncharacterized protein</fullName>
    </submittedName>
</protein>
<evidence type="ECO:0000313" key="3">
    <source>
        <dbReference type="Proteomes" id="UP000326924"/>
    </source>
</evidence>
<dbReference type="InParanoid" id="A0A5J5EG70"/>
<evidence type="ECO:0000313" key="2">
    <source>
        <dbReference type="EMBL" id="KAA8894067.1"/>
    </source>
</evidence>
<reference evidence="2 3" key="1">
    <citation type="submission" date="2019-09" db="EMBL/GenBank/DDBJ databases">
        <title>Draft genome of the ectomycorrhizal ascomycete Sphaerosporella brunnea.</title>
        <authorList>
            <consortium name="DOE Joint Genome Institute"/>
            <person name="Benucci G.M."/>
            <person name="Marozzi G."/>
            <person name="Antonielli L."/>
            <person name="Sanchez S."/>
            <person name="Marco P."/>
            <person name="Wang X."/>
            <person name="Falini L.B."/>
            <person name="Barry K."/>
            <person name="Haridas S."/>
            <person name="Lipzen A."/>
            <person name="Labutti K."/>
            <person name="Grigoriev I.V."/>
            <person name="Murat C."/>
            <person name="Martin F."/>
            <person name="Albertini E."/>
            <person name="Donnini D."/>
            <person name="Bonito G."/>
        </authorList>
    </citation>
    <scope>NUCLEOTIDE SEQUENCE [LARGE SCALE GENOMIC DNA]</scope>
    <source>
        <strain evidence="2 3">Sb_GMNB300</strain>
    </source>
</reference>
<dbReference type="AlphaFoldDB" id="A0A5J5EG70"/>
<sequence>MNSVSVVPAAPNQCRLGNAESLGNSQSLGGGESLNRRESLGDANPKSLEIPAARSDVLEEDPQEEGGMGAGEIWEEDEEEEEELEQDEEEEEQEQEEDEEADTEAGEQES</sequence>
<comment type="caution">
    <text evidence="2">The sequence shown here is derived from an EMBL/GenBank/DDBJ whole genome shotgun (WGS) entry which is preliminary data.</text>
</comment>
<feature type="region of interest" description="Disordered" evidence="1">
    <location>
        <begin position="1"/>
        <end position="110"/>
    </location>
</feature>
<accession>A0A5J5EG70</accession>
<proteinExistence type="predicted"/>
<dbReference type="Proteomes" id="UP000326924">
    <property type="component" value="Unassembled WGS sequence"/>
</dbReference>
<dbReference type="EMBL" id="VXIS01000369">
    <property type="protein sequence ID" value="KAA8894067.1"/>
    <property type="molecule type" value="Genomic_DNA"/>
</dbReference>
<evidence type="ECO:0000256" key="1">
    <source>
        <dbReference type="SAM" id="MobiDB-lite"/>
    </source>
</evidence>
<keyword evidence="3" id="KW-1185">Reference proteome</keyword>
<gene>
    <name evidence="2" type="ORF">FN846DRAFT_913306</name>
</gene>
<feature type="compositionally biased region" description="Acidic residues" evidence="1">
    <location>
        <begin position="73"/>
        <end position="110"/>
    </location>
</feature>
<name>A0A5J5EG70_9PEZI</name>
<organism evidence="2 3">
    <name type="scientific">Sphaerosporella brunnea</name>
    <dbReference type="NCBI Taxonomy" id="1250544"/>
    <lineage>
        <taxon>Eukaryota</taxon>
        <taxon>Fungi</taxon>
        <taxon>Dikarya</taxon>
        <taxon>Ascomycota</taxon>
        <taxon>Pezizomycotina</taxon>
        <taxon>Pezizomycetes</taxon>
        <taxon>Pezizales</taxon>
        <taxon>Pyronemataceae</taxon>
        <taxon>Sphaerosporella</taxon>
    </lineage>
</organism>